<evidence type="ECO:0000256" key="1">
    <source>
        <dbReference type="ARBA" id="ARBA00004651"/>
    </source>
</evidence>
<evidence type="ECO:0000256" key="4">
    <source>
        <dbReference type="ARBA" id="ARBA00022989"/>
    </source>
</evidence>
<evidence type="ECO:0000256" key="2">
    <source>
        <dbReference type="ARBA" id="ARBA00022475"/>
    </source>
</evidence>
<dbReference type="AlphaFoldDB" id="A0A8J7CWH3"/>
<feature type="transmembrane region" description="Helical" evidence="6">
    <location>
        <begin position="6"/>
        <end position="29"/>
    </location>
</feature>
<protein>
    <submittedName>
        <fullName evidence="7">LPS export ABC transporter permease LptF</fullName>
    </submittedName>
</protein>
<keyword evidence="2" id="KW-1003">Cell membrane</keyword>
<evidence type="ECO:0000313" key="7">
    <source>
        <dbReference type="EMBL" id="MBE3637767.1"/>
    </source>
</evidence>
<comment type="subcellular location">
    <subcellularLocation>
        <location evidence="1">Cell membrane</location>
        <topology evidence="1">Multi-pass membrane protein</topology>
    </subcellularLocation>
</comment>
<comment type="caution">
    <text evidence="7">The sequence shown here is derived from an EMBL/GenBank/DDBJ whole genome shotgun (WGS) entry which is preliminary data.</text>
</comment>
<name>A0A8J7CWH3_9RHOB</name>
<sequence length="371" mass="39877">MLSQLMLVFGFFALVLVGVYWINRAVILVDQFMGAGSSGILVLELTLLTLPTLVKLVLPIAAFLAVLQVANRLYSDSELVVVQATGFSGFRLARPVLVFGCIAGLLIGVLAHVLVPVSMARLNDKEAALTDAASSRLLVPGSFQHPVSGVTIYVREIDPAGTILGLMLSDRRDPDQAVTYTAEKALFLRDEGGPKLVMLDGMAQSLDQQTGRLSITRFTDFTFAVDSMIGAPRDRRLDPRQVATPALLAASPALQEETRRDATWLRREAHMRLAESTLAPMLCVMGFAALLIGTFSRFGLWRQITLAVGLVVVVKLIDNAAADLAKSAPAAWPVIYLPSLLAGAIAALLLWLGGGRLHALSLALRGRRRAG</sequence>
<feature type="transmembrane region" description="Helical" evidence="6">
    <location>
        <begin position="300"/>
        <end position="318"/>
    </location>
</feature>
<reference evidence="7" key="1">
    <citation type="submission" date="2020-09" db="EMBL/GenBank/DDBJ databases">
        <title>A novel bacterium of genus Mangrovicoccus, isolated from South China Sea.</title>
        <authorList>
            <person name="Huang H."/>
            <person name="Mo K."/>
            <person name="Hu Y."/>
        </authorList>
    </citation>
    <scope>NUCLEOTIDE SEQUENCE</scope>
    <source>
        <strain evidence="7">HB182678</strain>
    </source>
</reference>
<proteinExistence type="predicted"/>
<evidence type="ECO:0000256" key="5">
    <source>
        <dbReference type="ARBA" id="ARBA00023136"/>
    </source>
</evidence>
<feature type="transmembrane region" description="Helical" evidence="6">
    <location>
        <begin position="330"/>
        <end position="352"/>
    </location>
</feature>
<dbReference type="NCBIfam" id="TIGR04407">
    <property type="entry name" value="LptF_YjgP"/>
    <property type="match status" value="1"/>
</dbReference>
<feature type="transmembrane region" description="Helical" evidence="6">
    <location>
        <begin position="96"/>
        <end position="115"/>
    </location>
</feature>
<keyword evidence="5 6" id="KW-0472">Membrane</keyword>
<evidence type="ECO:0000313" key="8">
    <source>
        <dbReference type="Proteomes" id="UP000609121"/>
    </source>
</evidence>
<gene>
    <name evidence="7" type="primary">lptF</name>
    <name evidence="7" type="ORF">ICN82_06055</name>
</gene>
<keyword evidence="3 6" id="KW-0812">Transmembrane</keyword>
<keyword evidence="8" id="KW-1185">Reference proteome</keyword>
<dbReference type="InterPro" id="IPR005495">
    <property type="entry name" value="LptG/LptF_permease"/>
</dbReference>
<dbReference type="PANTHER" id="PTHR33529:SF6">
    <property type="entry name" value="YJGP_YJGQ FAMILY PERMEASE"/>
    <property type="match status" value="1"/>
</dbReference>
<evidence type="ECO:0000256" key="6">
    <source>
        <dbReference type="SAM" id="Phobius"/>
    </source>
</evidence>
<accession>A0A8J7CWH3</accession>
<evidence type="ECO:0000256" key="3">
    <source>
        <dbReference type="ARBA" id="ARBA00022692"/>
    </source>
</evidence>
<dbReference type="Proteomes" id="UP000609121">
    <property type="component" value="Unassembled WGS sequence"/>
</dbReference>
<organism evidence="7 8">
    <name type="scientific">Mangrovicoccus algicola</name>
    <dbReference type="NCBI Taxonomy" id="2771008"/>
    <lineage>
        <taxon>Bacteria</taxon>
        <taxon>Pseudomonadati</taxon>
        <taxon>Pseudomonadota</taxon>
        <taxon>Alphaproteobacteria</taxon>
        <taxon>Rhodobacterales</taxon>
        <taxon>Paracoccaceae</taxon>
        <taxon>Mangrovicoccus</taxon>
    </lineage>
</organism>
<dbReference type="PANTHER" id="PTHR33529">
    <property type="entry name" value="SLR0882 PROTEIN-RELATED"/>
    <property type="match status" value="1"/>
</dbReference>
<feature type="transmembrane region" description="Helical" evidence="6">
    <location>
        <begin position="41"/>
        <end position="67"/>
    </location>
</feature>
<dbReference type="InterPro" id="IPR030922">
    <property type="entry name" value="LptF"/>
</dbReference>
<keyword evidence="4 6" id="KW-1133">Transmembrane helix</keyword>
<dbReference type="GO" id="GO:0055085">
    <property type="term" value="P:transmembrane transport"/>
    <property type="evidence" value="ECO:0007669"/>
    <property type="project" value="InterPro"/>
</dbReference>
<feature type="transmembrane region" description="Helical" evidence="6">
    <location>
        <begin position="273"/>
        <end position="294"/>
    </location>
</feature>
<dbReference type="EMBL" id="JACVXA010000012">
    <property type="protein sequence ID" value="MBE3637767.1"/>
    <property type="molecule type" value="Genomic_DNA"/>
</dbReference>
<dbReference type="Pfam" id="PF03739">
    <property type="entry name" value="LptF_LptG"/>
    <property type="match status" value="1"/>
</dbReference>
<dbReference type="GO" id="GO:0043190">
    <property type="term" value="C:ATP-binding cassette (ABC) transporter complex"/>
    <property type="evidence" value="ECO:0007669"/>
    <property type="project" value="InterPro"/>
</dbReference>
<dbReference type="GO" id="GO:0015920">
    <property type="term" value="P:lipopolysaccharide transport"/>
    <property type="evidence" value="ECO:0007669"/>
    <property type="project" value="TreeGrafter"/>
</dbReference>